<evidence type="ECO:0000256" key="4">
    <source>
        <dbReference type="ARBA" id="ARBA00023242"/>
    </source>
</evidence>
<organism evidence="7 8">
    <name type="scientific">Basidiobolus ranarum</name>
    <dbReference type="NCBI Taxonomy" id="34480"/>
    <lineage>
        <taxon>Eukaryota</taxon>
        <taxon>Fungi</taxon>
        <taxon>Fungi incertae sedis</taxon>
        <taxon>Zoopagomycota</taxon>
        <taxon>Entomophthoromycotina</taxon>
        <taxon>Basidiobolomycetes</taxon>
        <taxon>Basidiobolales</taxon>
        <taxon>Basidiobolaceae</taxon>
        <taxon>Basidiobolus</taxon>
    </lineage>
</organism>
<evidence type="ECO:0008006" key="9">
    <source>
        <dbReference type="Google" id="ProtNLM"/>
    </source>
</evidence>
<keyword evidence="4" id="KW-0539">Nucleus</keyword>
<feature type="region of interest" description="Disordered" evidence="6">
    <location>
        <begin position="240"/>
        <end position="328"/>
    </location>
</feature>
<dbReference type="PANTHER" id="PTHR32086:SF0">
    <property type="entry name" value="FANCONI ANEMIA GROUP D2 PROTEIN"/>
    <property type="match status" value="1"/>
</dbReference>
<feature type="compositionally biased region" description="Basic residues" evidence="6">
    <location>
        <begin position="270"/>
        <end position="279"/>
    </location>
</feature>
<keyword evidence="2" id="KW-1017">Isopeptide bond</keyword>
<keyword evidence="3" id="KW-0832">Ubl conjugation</keyword>
<evidence type="ECO:0000313" key="7">
    <source>
        <dbReference type="EMBL" id="KAK9719616.1"/>
    </source>
</evidence>
<evidence type="ECO:0000256" key="1">
    <source>
        <dbReference type="ARBA" id="ARBA00004123"/>
    </source>
</evidence>
<feature type="compositionally biased region" description="Basic and acidic residues" evidence="6">
    <location>
        <begin position="297"/>
        <end position="311"/>
    </location>
</feature>
<evidence type="ECO:0000256" key="5">
    <source>
        <dbReference type="ARBA" id="ARBA00093456"/>
    </source>
</evidence>
<dbReference type="PANTHER" id="PTHR32086">
    <property type="entry name" value="FANCONI ANEMIA GROUP D2 PROTEIN"/>
    <property type="match status" value="1"/>
</dbReference>
<dbReference type="EMBL" id="JASJQH010007042">
    <property type="protein sequence ID" value="KAK9719616.1"/>
    <property type="molecule type" value="Genomic_DNA"/>
</dbReference>
<feature type="compositionally biased region" description="Low complexity" evidence="6">
    <location>
        <begin position="258"/>
        <end position="269"/>
    </location>
</feature>
<comment type="similarity">
    <text evidence="5">Belongs to the Fanconi anemia protein FANCD2 family.</text>
</comment>
<accession>A0ABR2W4H3</accession>
<evidence type="ECO:0000256" key="6">
    <source>
        <dbReference type="SAM" id="MobiDB-lite"/>
    </source>
</evidence>
<evidence type="ECO:0000256" key="2">
    <source>
        <dbReference type="ARBA" id="ARBA00022499"/>
    </source>
</evidence>
<name>A0ABR2W4H3_9FUNG</name>
<keyword evidence="8" id="KW-1185">Reference proteome</keyword>
<evidence type="ECO:0000256" key="3">
    <source>
        <dbReference type="ARBA" id="ARBA00022843"/>
    </source>
</evidence>
<dbReference type="InterPro" id="IPR029448">
    <property type="entry name" value="FANCD2"/>
</dbReference>
<comment type="caution">
    <text evidence="7">The sequence shown here is derived from an EMBL/GenBank/DDBJ whole genome shotgun (WGS) entry which is preliminary data.</text>
</comment>
<reference evidence="7 8" key="1">
    <citation type="submission" date="2023-04" db="EMBL/GenBank/DDBJ databases">
        <title>Genome of Basidiobolus ranarum AG-B5.</title>
        <authorList>
            <person name="Stajich J.E."/>
            <person name="Carter-House D."/>
            <person name="Gryganskyi A."/>
        </authorList>
    </citation>
    <scope>NUCLEOTIDE SEQUENCE [LARGE SCALE GENOMIC DNA]</scope>
    <source>
        <strain evidence="7 8">AG-B5</strain>
    </source>
</reference>
<proteinExistence type="inferred from homology"/>
<protein>
    <recommendedName>
        <fullName evidence="9">Fanconi anemia group D2 protein</fullName>
    </recommendedName>
</protein>
<sequence length="354" mass="40625">MIFSLSRYFYHLLSKVQNFQTYRNQPQSDDLAYLLRQRIIHSGNSLNTIEEYSSVILPGLFSGDADLLEDHPLLTRDTFLTFFKTVNNELINVVGQFQDRLDERDSLILHISKIVISWQNLVGFAKNCEKRPLLTVVLKNGRVFIELFLKKIMPCLDVNFRTYRNEILSIFKKIQNATRILQNVCSHSKVIKDLVLTANVPLMRKALETLLFRVKALLEHNHCLGAFWLGNLKHRSITGEEVSSQIPQEDIQDEESEGSGSRSHSLLKSAKARRKRKIPPTHTKNATETEGDDEEETNKHIRIDGVPDNRKLSNSQISNSDIEEDTAEQYLNLEAIEDEMEDEDVEDSDGSILI</sequence>
<comment type="subcellular location">
    <subcellularLocation>
        <location evidence="1">Nucleus</location>
    </subcellularLocation>
</comment>
<gene>
    <name evidence="7" type="ORF">K7432_004682</name>
</gene>
<dbReference type="Proteomes" id="UP001479436">
    <property type="component" value="Unassembled WGS sequence"/>
</dbReference>
<dbReference type="Pfam" id="PF14631">
    <property type="entry name" value="FancD2"/>
    <property type="match status" value="1"/>
</dbReference>
<evidence type="ECO:0000313" key="8">
    <source>
        <dbReference type="Proteomes" id="UP001479436"/>
    </source>
</evidence>